<dbReference type="RefSeq" id="XP_001900480.2">
    <property type="nucleotide sequence ID" value="XM_001900445.2"/>
</dbReference>
<dbReference type="EMBL" id="CAAKNF010000192">
    <property type="protein sequence ID" value="VIO91548.1"/>
    <property type="molecule type" value="Genomic_DNA"/>
</dbReference>
<evidence type="ECO:0000313" key="1">
    <source>
        <dbReference type="EMBL" id="CRZ25670.1"/>
    </source>
</evidence>
<dbReference type="AlphaFoldDB" id="A0A0H5SC52"/>
<evidence type="ECO:0000313" key="3">
    <source>
        <dbReference type="Proteomes" id="UP000006672"/>
    </source>
</evidence>
<dbReference type="WormBase" id="Bm10848">
    <property type="protein sequence ID" value="BM38325"/>
    <property type="gene ID" value="WBGene00231109"/>
</dbReference>
<dbReference type="Proteomes" id="UP000006672">
    <property type="component" value="Unassembled WGS sequence"/>
</dbReference>
<organism evidence="1">
    <name type="scientific">Brugia malayi</name>
    <name type="common">Filarial nematode worm</name>
    <dbReference type="NCBI Taxonomy" id="6279"/>
    <lineage>
        <taxon>Eukaryota</taxon>
        <taxon>Metazoa</taxon>
        <taxon>Ecdysozoa</taxon>
        <taxon>Nematoda</taxon>
        <taxon>Chromadorea</taxon>
        <taxon>Rhabditida</taxon>
        <taxon>Spirurina</taxon>
        <taxon>Spiruromorpha</taxon>
        <taxon>Filarioidea</taxon>
        <taxon>Onchocercidae</taxon>
        <taxon>Brugia</taxon>
    </lineage>
</organism>
<gene>
    <name evidence="1 4 5" type="ORF">Bm10848</name>
    <name evidence="2" type="ORF">BM_BM10848</name>
    <name evidence="1" type="ORF">BM_Bm10848</name>
</gene>
<dbReference type="WBParaSite" id="Bm10848.1">
    <property type="protein sequence ID" value="Bm10848.1"/>
    <property type="gene ID" value="WBGene00231109"/>
</dbReference>
<protein>
    <submittedName>
        <fullName evidence="1 4">Bm10848</fullName>
    </submittedName>
</protein>
<accession>A0A4E9F9I2</accession>
<dbReference type="KEGG" id="bmy:BM_BM10848"/>
<evidence type="ECO:0000313" key="5">
    <source>
        <dbReference type="WormBase" id="Bm10848"/>
    </source>
</evidence>
<keyword evidence="3" id="KW-1185">Reference proteome</keyword>
<dbReference type="OrthoDB" id="5828618at2759"/>
<dbReference type="GeneID" id="6103901"/>
<dbReference type="EMBL" id="LN857010">
    <property type="protein sequence ID" value="CRZ25670.1"/>
    <property type="molecule type" value="Genomic_DNA"/>
</dbReference>
<evidence type="ECO:0000313" key="4">
    <source>
        <dbReference type="WBParaSite" id="Bm10848.1"/>
    </source>
</evidence>
<sequence length="250" mass="28170">MTTPSSGAYLNPFTNANFYGNPYSIDLPHQSQPFGEDVSSNVIIDVVGMEINEEKRTGFEQNCSDVQIEILKNKSRKRRSLCNNEEPLCKRRMEKVSVRLENFHISNDSCSSVVDSKDSDSEDTSEEDIEKDDALLILDERLRKYIEHELKAPPITISNPLSMALVPYVPPISYDNPTMIGRIKEIDTQDAVGYVSNDNGFVTFPDDPHTVESENCSNEMISIKLPFSMMSATEIDSCIQDDVIMEIDNL</sequence>
<name>A0A0H5SC52_BRUMA</name>
<reference evidence="4" key="4">
    <citation type="submission" date="2019-12" db="UniProtKB">
        <authorList>
            <consortium name="WormBaseParasite"/>
        </authorList>
    </citation>
    <scope>IDENTIFICATION</scope>
</reference>
<reference evidence="1" key="2">
    <citation type="submission" date="2012-12" db="EMBL/GenBank/DDBJ databases">
        <authorList>
            <person name="Gao Y.W."/>
            <person name="Fan S.T."/>
            <person name="Sun H.T."/>
            <person name="Wang Z."/>
            <person name="Gao X.L."/>
            <person name="Li Y.G."/>
            <person name="Wang T.C."/>
            <person name="Zhang K."/>
            <person name="Xu W.W."/>
            <person name="Yu Z.J."/>
            <person name="Xia X.Z."/>
        </authorList>
    </citation>
    <scope>NUCLEOTIDE SEQUENCE</scope>
    <source>
        <strain evidence="1">FR3</strain>
    </source>
</reference>
<proteinExistence type="predicted"/>
<reference evidence="2" key="3">
    <citation type="submission" date="2019-04" db="EMBL/GenBank/DDBJ databases">
        <authorList>
            <person name="Howe K."/>
            <person name="Paulini M."/>
            <person name="Williams G."/>
        </authorList>
    </citation>
    <scope>NUCLEOTIDE SEQUENCE [LARGE SCALE GENOMIC DNA]</scope>
    <source>
        <strain evidence="2">FR3</strain>
    </source>
</reference>
<accession>A0A0H5SC52</accession>
<evidence type="ECO:0000313" key="2">
    <source>
        <dbReference type="EMBL" id="VIO91548.1"/>
    </source>
</evidence>
<dbReference type="CTD" id="6103901"/>
<reference evidence="1 3" key="1">
    <citation type="journal article" date="2007" name="Science">
        <title>Draft genome of the filarial nematode parasite Brugia malayi.</title>
        <authorList>
            <person name="Ghedin E."/>
            <person name="Wang S."/>
            <person name="Spiro D."/>
            <person name="Caler E."/>
            <person name="Zhao Q."/>
            <person name="Crabtree J."/>
            <person name="Allen J.E."/>
            <person name="Delcher A.L."/>
            <person name="Guiliano D.B."/>
            <person name="Miranda-Saavedra D."/>
            <person name="Angiuoli S.V."/>
            <person name="Creasy T."/>
            <person name="Amedeo P."/>
            <person name="Haas B."/>
            <person name="El-Sayed N.M."/>
            <person name="Wortman J.R."/>
            <person name="Feldblyum T."/>
            <person name="Tallon L."/>
            <person name="Schatz M."/>
            <person name="Shumway M."/>
            <person name="Koo H."/>
            <person name="Salzberg S.L."/>
            <person name="Schobel S."/>
            <person name="Pertea M."/>
            <person name="Pop M."/>
            <person name="White O."/>
            <person name="Barton G.J."/>
            <person name="Carlow C.K."/>
            <person name="Crawford M.J."/>
            <person name="Daub J."/>
            <person name="Dimmic M.W."/>
            <person name="Estes C.F."/>
            <person name="Foster J.M."/>
            <person name="Ganatra M."/>
            <person name="Gregory W.F."/>
            <person name="Johnson N.M."/>
            <person name="Jin J."/>
            <person name="Komuniecki R."/>
            <person name="Korf I."/>
            <person name="Kumar S."/>
            <person name="Laney S."/>
            <person name="Li B.W."/>
            <person name="Li W."/>
            <person name="Lindblom T.H."/>
            <person name="Lustigman S."/>
            <person name="Ma D."/>
            <person name="Maina C.V."/>
            <person name="Martin D.M."/>
            <person name="McCarter J.P."/>
            <person name="McReynolds L."/>
            <person name="Mitreva M."/>
            <person name="Nutman T.B."/>
            <person name="Parkinson J."/>
            <person name="Peregrin-Alvarez J.M."/>
            <person name="Poole C."/>
            <person name="Ren Q."/>
            <person name="Saunders L."/>
            <person name="Sluder A.E."/>
            <person name="Smith K."/>
            <person name="Stanke M."/>
            <person name="Unnasch T.R."/>
            <person name="Ware J."/>
            <person name="Wei A.D."/>
            <person name="Weil G."/>
            <person name="Williams D.J."/>
            <person name="Zhang Y."/>
            <person name="Williams S.A."/>
            <person name="Fraser-Liggett C."/>
            <person name="Slatko B."/>
            <person name="Blaxter M.L."/>
            <person name="Scott A.L."/>
        </authorList>
    </citation>
    <scope>NUCLEOTIDE SEQUENCE</scope>
    <source>
        <strain evidence="1 3">FR3</strain>
    </source>
</reference>